<reference evidence="8 9" key="1">
    <citation type="submission" date="2019-09" db="EMBL/GenBank/DDBJ databases">
        <title>NBRP : Genome information of microbial organism related human and environment.</title>
        <authorList>
            <person name="Hattori M."/>
            <person name="Oshima K."/>
            <person name="Inaba H."/>
            <person name="Suda W."/>
            <person name="Sakamoto M."/>
            <person name="Iino T."/>
            <person name="Kitahara M."/>
            <person name="Oshida Y."/>
            <person name="Iida T."/>
            <person name="Kudo T."/>
            <person name="Itoh T."/>
            <person name="Ohkuma M."/>
        </authorList>
    </citation>
    <scope>NUCLEOTIDE SEQUENCE [LARGE SCALE GENOMIC DNA]</scope>
    <source>
        <strain evidence="8 9">Q-1</strain>
    </source>
</reference>
<dbReference type="EC" id="5.1.3.13" evidence="3 7"/>
<dbReference type="InterPro" id="IPR011051">
    <property type="entry name" value="RmlC_Cupin_sf"/>
</dbReference>
<evidence type="ECO:0000256" key="2">
    <source>
        <dbReference type="ARBA" id="ARBA00001997"/>
    </source>
</evidence>
<evidence type="ECO:0000256" key="3">
    <source>
        <dbReference type="ARBA" id="ARBA00012098"/>
    </source>
</evidence>
<keyword evidence="7" id="KW-0413">Isomerase</keyword>
<name>A0A5A7NB77_9PROT</name>
<evidence type="ECO:0000256" key="1">
    <source>
        <dbReference type="ARBA" id="ARBA00001298"/>
    </source>
</evidence>
<proteinExistence type="inferred from homology"/>
<dbReference type="Proteomes" id="UP000324996">
    <property type="component" value="Unassembled WGS sequence"/>
</dbReference>
<gene>
    <name evidence="8" type="ORF">JCM17846_28490</name>
</gene>
<evidence type="ECO:0000313" key="8">
    <source>
        <dbReference type="EMBL" id="GER05167.1"/>
    </source>
</evidence>
<keyword evidence="9" id="KW-1185">Reference proteome</keyword>
<comment type="catalytic activity">
    <reaction evidence="1 7">
        <text>dTDP-4-dehydro-6-deoxy-alpha-D-glucose = dTDP-4-dehydro-beta-L-rhamnose</text>
        <dbReference type="Rhea" id="RHEA:16969"/>
        <dbReference type="ChEBI" id="CHEBI:57649"/>
        <dbReference type="ChEBI" id="CHEBI:62830"/>
        <dbReference type="EC" id="5.1.3.13"/>
    </reaction>
</comment>
<comment type="pathway">
    <text evidence="7">Carbohydrate biosynthesis; dTDP-L-rhamnose biosynthesis.</text>
</comment>
<dbReference type="InterPro" id="IPR014710">
    <property type="entry name" value="RmlC-like_jellyroll"/>
</dbReference>
<dbReference type="PANTHER" id="PTHR21047:SF2">
    <property type="entry name" value="THYMIDINE DIPHOSPHO-4-KETO-RHAMNOSE 3,5-EPIMERASE"/>
    <property type="match status" value="1"/>
</dbReference>
<organism evidence="8 9">
    <name type="scientific">Iodidimonas nitroreducens</name>
    <dbReference type="NCBI Taxonomy" id="1236968"/>
    <lineage>
        <taxon>Bacteria</taxon>
        <taxon>Pseudomonadati</taxon>
        <taxon>Pseudomonadota</taxon>
        <taxon>Alphaproteobacteria</taxon>
        <taxon>Iodidimonadales</taxon>
        <taxon>Iodidimonadaceae</taxon>
        <taxon>Iodidimonas</taxon>
    </lineage>
</organism>
<dbReference type="EMBL" id="BKCN01000019">
    <property type="protein sequence ID" value="GER05167.1"/>
    <property type="molecule type" value="Genomic_DNA"/>
</dbReference>
<dbReference type="RefSeq" id="WP_042087964.1">
    <property type="nucleotide sequence ID" value="NZ_BKCN01000019.1"/>
</dbReference>
<dbReference type="Gene3D" id="2.60.120.10">
    <property type="entry name" value="Jelly Rolls"/>
    <property type="match status" value="1"/>
</dbReference>
<comment type="subunit">
    <text evidence="7">Homodimer.</text>
</comment>
<dbReference type="UniPathway" id="UPA00124"/>
<sequence length="181" mass="20532">MKLIDTKLDGVKILEPRLFEDARGFFMESWNAQRFAALGIDAQFVQDNHSRSVGPILRGLHYQIQHSQGKLVRCTLGRIFDVAVDLRRSSPQFGQWMGVELSAENHRQLWVPEGFAHGFLVLSDLAEVQYKCTDFYAPEHDRSLLWNDPDLAIDWPLLGRTPIVSAKDAAAPGFHQAETFP</sequence>
<evidence type="ECO:0000256" key="5">
    <source>
        <dbReference type="PIRSR" id="PIRSR600888-1"/>
    </source>
</evidence>
<feature type="active site" description="Proton donor" evidence="5">
    <location>
        <position position="130"/>
    </location>
</feature>
<dbReference type="GO" id="GO:0005829">
    <property type="term" value="C:cytosol"/>
    <property type="evidence" value="ECO:0007669"/>
    <property type="project" value="TreeGrafter"/>
</dbReference>
<dbReference type="InterPro" id="IPR000888">
    <property type="entry name" value="RmlC-like"/>
</dbReference>
<dbReference type="GO" id="GO:0000271">
    <property type="term" value="P:polysaccharide biosynthetic process"/>
    <property type="evidence" value="ECO:0007669"/>
    <property type="project" value="TreeGrafter"/>
</dbReference>
<evidence type="ECO:0000256" key="6">
    <source>
        <dbReference type="PIRSR" id="PIRSR600888-3"/>
    </source>
</evidence>
<comment type="similarity">
    <text evidence="7">Belongs to the dTDP-4-dehydrorhamnose 3,5-epimerase family.</text>
</comment>
<dbReference type="PANTHER" id="PTHR21047">
    <property type="entry name" value="DTDP-6-DEOXY-D-GLUCOSE-3,5 EPIMERASE"/>
    <property type="match status" value="1"/>
</dbReference>
<accession>A0A5A7NB77</accession>
<evidence type="ECO:0000256" key="7">
    <source>
        <dbReference type="RuleBase" id="RU364069"/>
    </source>
</evidence>
<feature type="active site" description="Proton acceptor" evidence="5">
    <location>
        <position position="61"/>
    </location>
</feature>
<dbReference type="Pfam" id="PF00908">
    <property type="entry name" value="dTDP_sugar_isom"/>
    <property type="match status" value="1"/>
</dbReference>
<dbReference type="GO" id="GO:0008830">
    <property type="term" value="F:dTDP-4-dehydrorhamnose 3,5-epimerase activity"/>
    <property type="evidence" value="ECO:0007669"/>
    <property type="project" value="UniProtKB-UniRule"/>
</dbReference>
<protein>
    <recommendedName>
        <fullName evidence="4 7">dTDP-4-dehydrorhamnose 3,5-epimerase</fullName>
        <ecNumber evidence="3 7">5.1.3.13</ecNumber>
    </recommendedName>
    <alternativeName>
        <fullName evidence="7">Thymidine diphospho-4-keto-rhamnose 3,5-epimerase</fullName>
    </alternativeName>
</protein>
<comment type="caution">
    <text evidence="8">The sequence shown here is derived from an EMBL/GenBank/DDBJ whole genome shotgun (WGS) entry which is preliminary data.</text>
</comment>
<feature type="site" description="Participates in a stacking interaction with the thymidine ring of dTDP-4-oxo-6-deoxyglucose" evidence="6">
    <location>
        <position position="136"/>
    </location>
</feature>
<dbReference type="NCBIfam" id="TIGR01221">
    <property type="entry name" value="rmlC"/>
    <property type="match status" value="1"/>
</dbReference>
<evidence type="ECO:0000256" key="4">
    <source>
        <dbReference type="ARBA" id="ARBA00019595"/>
    </source>
</evidence>
<evidence type="ECO:0000313" key="9">
    <source>
        <dbReference type="Proteomes" id="UP000324996"/>
    </source>
</evidence>
<dbReference type="CDD" id="cd00438">
    <property type="entry name" value="cupin_RmlC"/>
    <property type="match status" value="1"/>
</dbReference>
<dbReference type="SUPFAM" id="SSF51182">
    <property type="entry name" value="RmlC-like cupins"/>
    <property type="match status" value="1"/>
</dbReference>
<dbReference type="AlphaFoldDB" id="A0A5A7NB77"/>
<comment type="function">
    <text evidence="2 7">Catalyzes the epimerization of the C3' and C5'positions of dTDP-6-deoxy-D-xylo-4-hexulose, forming dTDP-6-deoxy-L-lyxo-4-hexulose.</text>
</comment>
<dbReference type="GO" id="GO:0019305">
    <property type="term" value="P:dTDP-rhamnose biosynthetic process"/>
    <property type="evidence" value="ECO:0007669"/>
    <property type="project" value="UniProtKB-UniRule"/>
</dbReference>